<accession>A0AAW0E9E8</accession>
<evidence type="ECO:0000313" key="3">
    <source>
        <dbReference type="EMBL" id="KAK7060977.1"/>
    </source>
</evidence>
<sequence length="373" mass="42110">MSSWLQAFLGLVWPLFAKIDAAEHAESIKAQFRDKMAQNRENPYYSIFSSWMIPFLNALYSTGDLHLEGAPLPELYYTTSVTAEESARLRDPDYVVEFDAPMKDEWEQRSPGEEAEGEPEVTDAIITVDTGLDGTKWELKTSRETRQVMMRRQELSYADIIRPASQRPSATSATHHTASASTSTISSTSSGSSQAEQLVTVIRAADGMIVARPKLSRYRQIYPNADYAPATPIFSYEVKVPREFSAGDDVSIQQSQALSVVVEALPQIVQHVQFIFHQYPRLNALWAAGICGKWIQFYRFTRASTPAIDKMEVLNKHTYFTGNAQTVPRQMSPMISIIDDDGFYTKEFKDCWSKVMATADEVHRELYPQKASE</sequence>
<protein>
    <submittedName>
        <fullName evidence="3">Uncharacterized protein</fullName>
    </submittedName>
</protein>
<dbReference type="EMBL" id="JAYKXP010000002">
    <property type="protein sequence ID" value="KAK7060977.1"/>
    <property type="molecule type" value="Genomic_DNA"/>
</dbReference>
<keyword evidence="2" id="KW-0732">Signal</keyword>
<organism evidence="3 4">
    <name type="scientific">Paramarasmius palmivorus</name>
    <dbReference type="NCBI Taxonomy" id="297713"/>
    <lineage>
        <taxon>Eukaryota</taxon>
        <taxon>Fungi</taxon>
        <taxon>Dikarya</taxon>
        <taxon>Basidiomycota</taxon>
        <taxon>Agaricomycotina</taxon>
        <taxon>Agaricomycetes</taxon>
        <taxon>Agaricomycetidae</taxon>
        <taxon>Agaricales</taxon>
        <taxon>Marasmiineae</taxon>
        <taxon>Marasmiaceae</taxon>
        <taxon>Paramarasmius</taxon>
    </lineage>
</organism>
<feature type="compositionally biased region" description="Low complexity" evidence="1">
    <location>
        <begin position="169"/>
        <end position="190"/>
    </location>
</feature>
<feature type="chain" id="PRO_5043541692" evidence="2">
    <location>
        <begin position="18"/>
        <end position="373"/>
    </location>
</feature>
<keyword evidence="4" id="KW-1185">Reference proteome</keyword>
<proteinExistence type="predicted"/>
<name>A0AAW0E9E8_9AGAR</name>
<feature type="signal peptide" evidence="2">
    <location>
        <begin position="1"/>
        <end position="17"/>
    </location>
</feature>
<evidence type="ECO:0000313" key="4">
    <source>
        <dbReference type="Proteomes" id="UP001383192"/>
    </source>
</evidence>
<gene>
    <name evidence="3" type="ORF">VNI00_000712</name>
</gene>
<evidence type="ECO:0000256" key="2">
    <source>
        <dbReference type="SAM" id="SignalP"/>
    </source>
</evidence>
<evidence type="ECO:0000256" key="1">
    <source>
        <dbReference type="SAM" id="MobiDB-lite"/>
    </source>
</evidence>
<dbReference type="AlphaFoldDB" id="A0AAW0E9E8"/>
<reference evidence="3 4" key="1">
    <citation type="submission" date="2024-01" db="EMBL/GenBank/DDBJ databases">
        <title>A draft genome for a cacao thread blight-causing isolate of Paramarasmius palmivorus.</title>
        <authorList>
            <person name="Baruah I.K."/>
            <person name="Bukari Y."/>
            <person name="Amoako-Attah I."/>
            <person name="Meinhardt L.W."/>
            <person name="Bailey B.A."/>
            <person name="Cohen S.P."/>
        </authorList>
    </citation>
    <scope>NUCLEOTIDE SEQUENCE [LARGE SCALE GENOMIC DNA]</scope>
    <source>
        <strain evidence="3 4">GH-12</strain>
    </source>
</reference>
<feature type="region of interest" description="Disordered" evidence="1">
    <location>
        <begin position="161"/>
        <end position="190"/>
    </location>
</feature>
<dbReference type="Proteomes" id="UP001383192">
    <property type="component" value="Unassembled WGS sequence"/>
</dbReference>
<comment type="caution">
    <text evidence="3">The sequence shown here is derived from an EMBL/GenBank/DDBJ whole genome shotgun (WGS) entry which is preliminary data.</text>
</comment>